<dbReference type="OrthoDB" id="2438721at2759"/>
<dbReference type="AlphaFoldDB" id="A0A9N9J0Z3"/>
<evidence type="ECO:0000256" key="1">
    <source>
        <dbReference type="SAM" id="MobiDB-lite"/>
    </source>
</evidence>
<accession>A0A9N9J0Z3</accession>
<protein>
    <submittedName>
        <fullName evidence="2">5529_t:CDS:1</fullName>
    </submittedName>
</protein>
<proteinExistence type="predicted"/>
<evidence type="ECO:0000313" key="3">
    <source>
        <dbReference type="Proteomes" id="UP000789759"/>
    </source>
</evidence>
<gene>
    <name evidence="2" type="ORF">CPELLU_LOCUS15083</name>
</gene>
<evidence type="ECO:0000313" key="2">
    <source>
        <dbReference type="EMBL" id="CAG8757291.1"/>
    </source>
</evidence>
<organism evidence="2 3">
    <name type="scientific">Cetraspora pellucida</name>
    <dbReference type="NCBI Taxonomy" id="1433469"/>
    <lineage>
        <taxon>Eukaryota</taxon>
        <taxon>Fungi</taxon>
        <taxon>Fungi incertae sedis</taxon>
        <taxon>Mucoromycota</taxon>
        <taxon>Glomeromycotina</taxon>
        <taxon>Glomeromycetes</taxon>
        <taxon>Diversisporales</taxon>
        <taxon>Gigasporaceae</taxon>
        <taxon>Cetraspora</taxon>
    </lineage>
</organism>
<reference evidence="2" key="1">
    <citation type="submission" date="2021-06" db="EMBL/GenBank/DDBJ databases">
        <authorList>
            <person name="Kallberg Y."/>
            <person name="Tangrot J."/>
            <person name="Rosling A."/>
        </authorList>
    </citation>
    <scope>NUCLEOTIDE SEQUENCE</scope>
    <source>
        <strain evidence="2">FL966</strain>
    </source>
</reference>
<comment type="caution">
    <text evidence="2">The sequence shown here is derived from an EMBL/GenBank/DDBJ whole genome shotgun (WGS) entry which is preliminary data.</text>
</comment>
<keyword evidence="3" id="KW-1185">Reference proteome</keyword>
<feature type="region of interest" description="Disordered" evidence="1">
    <location>
        <begin position="60"/>
        <end position="103"/>
    </location>
</feature>
<dbReference type="EMBL" id="CAJVQA010019065">
    <property type="protein sequence ID" value="CAG8757291.1"/>
    <property type="molecule type" value="Genomic_DNA"/>
</dbReference>
<name>A0A9N9J0Z3_9GLOM</name>
<sequence>MEDNNRRNWSIGLPIVIYAMNIHCSRPTHHTPYELVFGQHPLRYFNMIEEWKQHNVNMEEDLSEENRVSDPEDEEYNVSLDHRSSMTTSSSSFQSSEDNHSML</sequence>
<feature type="compositionally biased region" description="Low complexity" evidence="1">
    <location>
        <begin position="85"/>
        <end position="96"/>
    </location>
</feature>
<dbReference type="Proteomes" id="UP000789759">
    <property type="component" value="Unassembled WGS sequence"/>
</dbReference>